<gene>
    <name evidence="1" type="ORF">SDC9_144952</name>
</gene>
<protein>
    <recommendedName>
        <fullName evidence="2">RWP-RK domain-containing protein</fullName>
    </recommendedName>
</protein>
<name>A0A645E8H2_9ZZZZ</name>
<evidence type="ECO:0008006" key="2">
    <source>
        <dbReference type="Google" id="ProtNLM"/>
    </source>
</evidence>
<evidence type="ECO:0000313" key="1">
    <source>
        <dbReference type="EMBL" id="MPM97775.1"/>
    </source>
</evidence>
<reference evidence="1" key="1">
    <citation type="submission" date="2019-08" db="EMBL/GenBank/DDBJ databases">
        <authorList>
            <person name="Kucharzyk K."/>
            <person name="Murdoch R.W."/>
            <person name="Higgins S."/>
            <person name="Loffler F."/>
        </authorList>
    </citation>
    <scope>NUCLEOTIDE SEQUENCE</scope>
</reference>
<organism evidence="1">
    <name type="scientific">bioreactor metagenome</name>
    <dbReference type="NCBI Taxonomy" id="1076179"/>
    <lineage>
        <taxon>unclassified sequences</taxon>
        <taxon>metagenomes</taxon>
        <taxon>ecological metagenomes</taxon>
    </lineage>
</organism>
<accession>A0A645E8H2</accession>
<comment type="caution">
    <text evidence="1">The sequence shown here is derived from an EMBL/GenBank/DDBJ whole genome shotgun (WGS) entry which is preliminary data.</text>
</comment>
<dbReference type="EMBL" id="VSSQ01043997">
    <property type="protein sequence ID" value="MPM97775.1"/>
    <property type="molecule type" value="Genomic_DNA"/>
</dbReference>
<sequence length="156" mass="18077">MSEEIKSREDLYRAVWSKPMMKLAEEFGISGRGLAKLCERLKVPVPPRGYWRKISLGQLIKKIPLPEVEFTKYELWKNQSSLDDLERRRKAEEERSAIFNNPDIEIKDKDIQEIASNTLRAEQARNPMVLVSEQDITSPLVKKLLISQTRNKTAPP</sequence>
<dbReference type="AlphaFoldDB" id="A0A645E8H2"/>
<proteinExistence type="predicted"/>